<reference evidence="9 10" key="1">
    <citation type="journal article" date="2019" name="Extremophiles">
        <title>Biogeography of thermophiles and predominance of Thermus scotoductus in domestic water heaters.</title>
        <authorList>
            <person name="Wilpiszeski R.L."/>
            <person name="Zhang Z."/>
            <person name="House C.H."/>
        </authorList>
    </citation>
    <scope>NUCLEOTIDE SEQUENCE [LARGE SCALE GENOMIC DNA]</scope>
    <source>
        <strain evidence="9 10">34_S34</strain>
    </source>
</reference>
<gene>
    <name evidence="9" type="ORF">CSW47_03010</name>
</gene>
<dbReference type="InterPro" id="IPR003856">
    <property type="entry name" value="LPS_length_determ_N"/>
</dbReference>
<evidence type="ECO:0000256" key="4">
    <source>
        <dbReference type="ARBA" id="ARBA00022989"/>
    </source>
</evidence>
<protein>
    <submittedName>
        <fullName evidence="9">Lipopolysaccharide biosynthesis protein</fullName>
    </submittedName>
</protein>
<keyword evidence="2" id="KW-1003">Cell membrane</keyword>
<feature type="coiled-coil region" evidence="6">
    <location>
        <begin position="591"/>
        <end position="646"/>
    </location>
</feature>
<evidence type="ECO:0000256" key="3">
    <source>
        <dbReference type="ARBA" id="ARBA00022692"/>
    </source>
</evidence>
<keyword evidence="5 7" id="KW-0472">Membrane</keyword>
<evidence type="ECO:0000256" key="7">
    <source>
        <dbReference type="SAM" id="Phobius"/>
    </source>
</evidence>
<evidence type="ECO:0000256" key="2">
    <source>
        <dbReference type="ARBA" id="ARBA00022475"/>
    </source>
</evidence>
<feature type="coiled-coil region" evidence="6">
    <location>
        <begin position="329"/>
        <end position="370"/>
    </location>
</feature>
<evidence type="ECO:0000256" key="5">
    <source>
        <dbReference type="ARBA" id="ARBA00023136"/>
    </source>
</evidence>
<dbReference type="Pfam" id="PF02706">
    <property type="entry name" value="Wzz"/>
    <property type="match status" value="1"/>
</dbReference>
<evidence type="ECO:0000313" key="10">
    <source>
        <dbReference type="Proteomes" id="UP000286734"/>
    </source>
</evidence>
<dbReference type="GO" id="GO:0004713">
    <property type="term" value="F:protein tyrosine kinase activity"/>
    <property type="evidence" value="ECO:0007669"/>
    <property type="project" value="TreeGrafter"/>
</dbReference>
<dbReference type="PANTHER" id="PTHR32309:SF13">
    <property type="entry name" value="FERRIC ENTEROBACTIN TRANSPORT PROTEIN FEPE"/>
    <property type="match status" value="1"/>
</dbReference>
<evidence type="ECO:0000256" key="6">
    <source>
        <dbReference type="SAM" id="Coils"/>
    </source>
</evidence>
<keyword evidence="3 7" id="KW-0812">Transmembrane</keyword>
<dbReference type="RefSeq" id="WP_126200039.1">
    <property type="nucleotide sequence ID" value="NZ_PELP01000063.1"/>
</dbReference>
<accession>A0A430RFS2</accession>
<comment type="subcellular location">
    <subcellularLocation>
        <location evidence="1">Cell membrane</location>
        <topology evidence="1">Multi-pass membrane protein</topology>
    </subcellularLocation>
</comment>
<name>A0A430RFS2_THESC</name>
<evidence type="ECO:0000256" key="1">
    <source>
        <dbReference type="ARBA" id="ARBA00004651"/>
    </source>
</evidence>
<dbReference type="EMBL" id="PELP01000063">
    <property type="protein sequence ID" value="RTH06677.1"/>
    <property type="molecule type" value="Genomic_DNA"/>
</dbReference>
<dbReference type="AlphaFoldDB" id="A0A430RFS2"/>
<keyword evidence="4 7" id="KW-1133">Transmembrane helix</keyword>
<feature type="domain" description="Polysaccharide chain length determinant N-terminal" evidence="8">
    <location>
        <begin position="7"/>
        <end position="73"/>
    </location>
</feature>
<organism evidence="9 10">
    <name type="scientific">Thermus scotoductus</name>
    <dbReference type="NCBI Taxonomy" id="37636"/>
    <lineage>
        <taxon>Bacteria</taxon>
        <taxon>Thermotogati</taxon>
        <taxon>Deinococcota</taxon>
        <taxon>Deinococci</taxon>
        <taxon>Thermales</taxon>
        <taxon>Thermaceae</taxon>
        <taxon>Thermus</taxon>
    </lineage>
</organism>
<feature type="coiled-coil region" evidence="6">
    <location>
        <begin position="779"/>
        <end position="820"/>
    </location>
</feature>
<feature type="transmembrane region" description="Helical" evidence="7">
    <location>
        <begin position="875"/>
        <end position="896"/>
    </location>
</feature>
<sequence length="908" mass="101227">MVETPQDELSLRDIVEVLKRHRVYLWALPLILATVALIYGFLIAEPTYASTATLSVAPVQVQAQLEQRIQVQQATPITFEGLKALALSEETVGEVWEALGKEGKLPTRWQDRGGLRGIERMMRDLKVKDISPKLQAVNPNQVPPIVASLTVQAPDPQVAAKAANLWVEAVKRRVNAIPLARLEASLKALEEQVTPAEKAYREAQARWEAFNKTTTLPQDKAELDAKTQERVGLDTELAGLERDLAAVQGRIQATLAEMRRQEAIVPIGTPPEQLAIINRRLAEAQASLARELERVRQSYTQAAQVLEKFKGREQIPVWQAELSAYTDAYASAQARLIALQKDLAQKQALLQDAEARLAEYKAQLPNLSIENLVAGLTVKEAEALVADRLKEADSRLKAAEGAWAEFQRKSQLEVWKRQLGGYADRVASIRQRLESLATERAIKQTRLEEAEKELAKEPRLITLEREITADPAVAAAIAQGGNLRDLLGLKLKNQELNPTHLKLLSTALDLRADLAALDREEKALKEEEAKLAPLVQDLQRRIADEEALRARLLTDLDTARDMYNAVYRYAESLKKVASRPDVVLREVSPDVLAYRDRIVDLEARLVALKAEEEALKEEERKLAPLVQDLQRRIADEEALRARLLTDLDTARDIYNAVYRYAESLKKVATRPDVVLREVSPDVLAYRDRVVGLRAEIAGLKAEEGALKRNLTELDGRIRDRKAKIAAQEREKEAVTLEYATKKAAYEAFRSRYDQIASLTARDLIFDHPNPEYQRLRGVLIDAQAEEARLLARKAALQARIAQVEARLGLLKDRVAKAQVEQDTVNQALDLAKNAYLALTQKRTDLQIQIASNQEAWASVLAPAYPVYEKVAPKRGLLLALALALGLMLGVMAAFVAEALRPPRAEAAG</sequence>
<dbReference type="GO" id="GO:0005886">
    <property type="term" value="C:plasma membrane"/>
    <property type="evidence" value="ECO:0007669"/>
    <property type="project" value="UniProtKB-SubCell"/>
</dbReference>
<dbReference type="Proteomes" id="UP000286734">
    <property type="component" value="Unassembled WGS sequence"/>
</dbReference>
<dbReference type="PANTHER" id="PTHR32309">
    <property type="entry name" value="TYROSINE-PROTEIN KINASE"/>
    <property type="match status" value="1"/>
</dbReference>
<comment type="caution">
    <text evidence="9">The sequence shown here is derived from an EMBL/GenBank/DDBJ whole genome shotgun (WGS) entry which is preliminary data.</text>
</comment>
<keyword evidence="6" id="KW-0175">Coiled coil</keyword>
<proteinExistence type="predicted"/>
<dbReference type="InterPro" id="IPR050445">
    <property type="entry name" value="Bact_polysacc_biosynth/exp"/>
</dbReference>
<evidence type="ECO:0000313" key="9">
    <source>
        <dbReference type="EMBL" id="RTH06677.1"/>
    </source>
</evidence>
<feature type="transmembrane region" description="Helical" evidence="7">
    <location>
        <begin position="23"/>
        <end position="44"/>
    </location>
</feature>
<feature type="coiled-coil region" evidence="6">
    <location>
        <begin position="507"/>
        <end position="555"/>
    </location>
</feature>
<evidence type="ECO:0000259" key="8">
    <source>
        <dbReference type="Pfam" id="PF02706"/>
    </source>
</evidence>
<feature type="coiled-coil region" evidence="6">
    <location>
        <begin position="179"/>
        <end position="294"/>
    </location>
</feature>